<dbReference type="GO" id="GO:0005789">
    <property type="term" value="C:endoplasmic reticulum membrane"/>
    <property type="evidence" value="ECO:0007669"/>
    <property type="project" value="TreeGrafter"/>
</dbReference>
<keyword evidence="3" id="KW-0444">Lipid biosynthesis</keyword>
<evidence type="ECO:0000256" key="21">
    <source>
        <dbReference type="SAM" id="Phobius"/>
    </source>
</evidence>
<evidence type="ECO:0000256" key="8">
    <source>
        <dbReference type="ARBA" id="ARBA00022857"/>
    </source>
</evidence>
<evidence type="ECO:0000256" key="18">
    <source>
        <dbReference type="ARBA" id="ARBA00038892"/>
    </source>
</evidence>
<dbReference type="GO" id="GO:0006696">
    <property type="term" value="P:ergosterol biosynthetic process"/>
    <property type="evidence" value="ECO:0007669"/>
    <property type="project" value="TreeGrafter"/>
</dbReference>
<dbReference type="Proteomes" id="UP000309601">
    <property type="component" value="Unassembled WGS sequence"/>
</dbReference>
<dbReference type="InterPro" id="IPR018083">
    <property type="entry name" value="Sterol_reductase_CS"/>
</dbReference>
<evidence type="ECO:0000256" key="2">
    <source>
        <dbReference type="ARBA" id="ARBA00005402"/>
    </source>
</evidence>
<evidence type="ECO:0000313" key="22">
    <source>
        <dbReference type="EMBL" id="TIC60964.1"/>
    </source>
</evidence>
<feature type="compositionally biased region" description="Polar residues" evidence="20">
    <location>
        <begin position="16"/>
        <end position="27"/>
    </location>
</feature>
<dbReference type="Pfam" id="PF01222">
    <property type="entry name" value="ERG4_ERG24"/>
    <property type="match status" value="1"/>
</dbReference>
<dbReference type="GO" id="GO:0008757">
    <property type="term" value="F:S-adenosylmethionine-dependent methyltransferase activity"/>
    <property type="evidence" value="ECO:0007669"/>
    <property type="project" value="InterPro"/>
</dbReference>
<evidence type="ECO:0000256" key="16">
    <source>
        <dbReference type="ARBA" id="ARBA00023221"/>
    </source>
</evidence>
<feature type="region of interest" description="Disordered" evidence="20">
    <location>
        <begin position="1"/>
        <end position="32"/>
    </location>
</feature>
<evidence type="ECO:0000256" key="3">
    <source>
        <dbReference type="ARBA" id="ARBA00022516"/>
    </source>
</evidence>
<keyword evidence="7 21" id="KW-0812">Transmembrane</keyword>
<comment type="similarity">
    <text evidence="2">Belongs to the ERG4/ERG24 family.</text>
</comment>
<dbReference type="EMBL" id="SPRW01000035">
    <property type="protein sequence ID" value="TIC63535.1"/>
    <property type="molecule type" value="Genomic_DNA"/>
</dbReference>
<feature type="transmembrane region" description="Helical" evidence="21">
    <location>
        <begin position="298"/>
        <end position="321"/>
    </location>
</feature>
<keyword evidence="4" id="KW-0489">Methyltransferase</keyword>
<evidence type="ECO:0000256" key="7">
    <source>
        <dbReference type="ARBA" id="ARBA00022692"/>
    </source>
</evidence>
<sequence length="650" mass="74173">MSNELRSRAKDDSDNESIASVASTAAPTISREGRKTDKKHFFEHQECVSGVVAMMIGFPLLMYYFYICMQANDGWFLYPKSTADVVPLLKYLWEYAKEHAYPHKKAWGIYLGLMTMEFVLAVVMPGFKQKGLPVPSLKYKSLDYNCNALSCFYATLLISAGLHLTHTFRLSEIVDNFGPLMTVAIIVGYGCSLLIYVLTVLFGKPLRMSGNFFYDFFMGASLNPRLLGVDIKMWAEVRVPWVLLFGIAVSGACKQYDQYGTVSPNMAFMVLATGLYINACAKGEECIPQTWDMAWEKFGYMLCFWNFAGVPFTYCYPVLYLLNHRPEEYSWSWVTYTLLFGVLLTSYTIFDLAMAQKSRFKMQQQGIHKFRKTFPQIPGATPKNPTFVQTQHGSKLLTSGPWAYARKPNYCADWIQATSWGFSTGIPFLTSPPIPHWQKIMKENGDLGWEAVWKLTDSPPWDNGQVQPLLRHYIENNKVDLPPAKEGVRVLIPGCGKGYDAVYFGSLGYETVGLDLSPEGIRLAEEWYSKQGLNGKTSFICDDFFTCDIGQYDVVYDYTFFCALNPNKRQEYKKRMAELVKPGGLLLSIVFPIEDRPIEGEGATGPPWCVSPEYYNGLIKEEFKWLLNEYPPIEVDNRNKKRFNIFKREF</sequence>
<keyword evidence="8" id="KW-0521">NADP</keyword>
<dbReference type="PROSITE" id="PS01017">
    <property type="entry name" value="STEROL_REDUCT_1"/>
    <property type="match status" value="1"/>
</dbReference>
<proteinExistence type="inferred from homology"/>
<evidence type="ECO:0000256" key="15">
    <source>
        <dbReference type="ARBA" id="ARBA00023166"/>
    </source>
</evidence>
<dbReference type="InterPro" id="IPR001171">
    <property type="entry name" value="ERG24_DHCR-like"/>
</dbReference>
<evidence type="ECO:0000256" key="10">
    <source>
        <dbReference type="ARBA" id="ARBA00022989"/>
    </source>
</evidence>
<evidence type="ECO:0000313" key="23">
    <source>
        <dbReference type="EMBL" id="TIC63535.1"/>
    </source>
</evidence>
<name>A0AB38MUK4_9BASI</name>
<dbReference type="Pfam" id="PF05724">
    <property type="entry name" value="TPMT"/>
    <property type="match status" value="1"/>
</dbReference>
<feature type="transmembrane region" description="Helical" evidence="21">
    <location>
        <begin position="47"/>
        <end position="67"/>
    </location>
</feature>
<evidence type="ECO:0000256" key="1">
    <source>
        <dbReference type="ARBA" id="ARBA00004141"/>
    </source>
</evidence>
<evidence type="ECO:0000256" key="5">
    <source>
        <dbReference type="ARBA" id="ARBA00022679"/>
    </source>
</evidence>
<gene>
    <name evidence="23" type="ORF">E3Q02_03000</name>
    <name evidence="22" type="ORF">E3Q03_02904</name>
</gene>
<dbReference type="InterPro" id="IPR029063">
    <property type="entry name" value="SAM-dependent_MTases_sf"/>
</dbReference>
<evidence type="ECO:0000256" key="4">
    <source>
        <dbReference type="ARBA" id="ARBA00022603"/>
    </source>
</evidence>
<comment type="caution">
    <text evidence="23">The sequence shown here is derived from an EMBL/GenBank/DDBJ whole genome shotgun (WGS) entry which is preliminary data.</text>
</comment>
<keyword evidence="13" id="KW-0443">Lipid metabolism</keyword>
<feature type="compositionally biased region" description="Basic and acidic residues" evidence="20">
    <location>
        <begin position="1"/>
        <end position="12"/>
    </location>
</feature>
<evidence type="ECO:0000256" key="19">
    <source>
        <dbReference type="ARBA" id="ARBA00048918"/>
    </source>
</evidence>
<comment type="catalytic activity">
    <reaction evidence="19">
        <text>ergosterol + NADP(+) = ergosta-5,7,22,24(28)-tetraen-3beta-ol + NADPH + H(+)</text>
        <dbReference type="Rhea" id="RHEA:18501"/>
        <dbReference type="ChEBI" id="CHEBI:15378"/>
        <dbReference type="ChEBI" id="CHEBI:16933"/>
        <dbReference type="ChEBI" id="CHEBI:18249"/>
        <dbReference type="ChEBI" id="CHEBI:57783"/>
        <dbReference type="ChEBI" id="CHEBI:58349"/>
        <dbReference type="EC" id="1.3.1.71"/>
    </reaction>
    <physiologicalReaction direction="right-to-left" evidence="19">
        <dbReference type="Rhea" id="RHEA:18503"/>
    </physiologicalReaction>
</comment>
<feature type="transmembrane region" description="Helical" evidence="21">
    <location>
        <begin position="107"/>
        <end position="127"/>
    </location>
</feature>
<keyword evidence="14 21" id="KW-0472">Membrane</keyword>
<feature type="transmembrane region" description="Helical" evidence="21">
    <location>
        <begin position="148"/>
        <end position="168"/>
    </location>
</feature>
<evidence type="ECO:0000256" key="17">
    <source>
        <dbReference type="ARBA" id="ARBA00029435"/>
    </source>
</evidence>
<dbReference type="CDD" id="cd02440">
    <property type="entry name" value="AdoMet_MTases"/>
    <property type="match status" value="1"/>
</dbReference>
<dbReference type="InterPro" id="IPR008854">
    <property type="entry name" value="TPMT"/>
</dbReference>
<keyword evidence="15" id="KW-1207">Sterol metabolism</keyword>
<feature type="transmembrane region" description="Helical" evidence="21">
    <location>
        <begin position="333"/>
        <end position="354"/>
    </location>
</feature>
<keyword evidence="11" id="KW-0560">Oxidoreductase</keyword>
<evidence type="ECO:0000313" key="25">
    <source>
        <dbReference type="Proteomes" id="UP000309601"/>
    </source>
</evidence>
<comment type="pathway">
    <text evidence="17">Steroid metabolism; ergosterol biosynthesis.</text>
</comment>
<dbReference type="PANTHER" id="PTHR21257:SF31">
    <property type="entry name" value="DELTA(24(24(1)))-STEROL REDUCTASE ERG4"/>
    <property type="match status" value="1"/>
</dbReference>
<evidence type="ECO:0000256" key="13">
    <source>
        <dbReference type="ARBA" id="ARBA00023098"/>
    </source>
</evidence>
<organism evidence="23 25">
    <name type="scientific">Wallemia mellicola</name>
    <dbReference type="NCBI Taxonomy" id="1708541"/>
    <lineage>
        <taxon>Eukaryota</taxon>
        <taxon>Fungi</taxon>
        <taxon>Dikarya</taxon>
        <taxon>Basidiomycota</taxon>
        <taxon>Wallemiomycotina</taxon>
        <taxon>Wallemiomycetes</taxon>
        <taxon>Wallemiales</taxon>
        <taxon>Wallemiaceae</taxon>
        <taxon>Wallemia</taxon>
    </lineage>
</organism>
<dbReference type="EMBL" id="SPRV01000033">
    <property type="protein sequence ID" value="TIC60964.1"/>
    <property type="molecule type" value="Genomic_DNA"/>
</dbReference>
<dbReference type="GO" id="GO:0000246">
    <property type="term" value="F:Delta24(24-1) sterol reductase activity"/>
    <property type="evidence" value="ECO:0007669"/>
    <property type="project" value="UniProtKB-EC"/>
</dbReference>
<keyword evidence="9" id="KW-0752">Steroid biosynthesis</keyword>
<keyword evidence="10 21" id="KW-1133">Transmembrane helix</keyword>
<dbReference type="Gene3D" id="3.40.50.150">
    <property type="entry name" value="Vaccinia Virus protein VP39"/>
    <property type="match status" value="1"/>
</dbReference>
<evidence type="ECO:0000256" key="6">
    <source>
        <dbReference type="ARBA" id="ARBA00022691"/>
    </source>
</evidence>
<reference evidence="24 25" key="1">
    <citation type="submission" date="2019-03" db="EMBL/GenBank/DDBJ databases">
        <title>Sequencing 25 genomes of Wallemia mellicola.</title>
        <authorList>
            <person name="Gostincar C."/>
        </authorList>
    </citation>
    <scope>NUCLEOTIDE SEQUENCE [LARGE SCALE GENOMIC DNA]</scope>
    <source>
        <strain evidence="23 25">EXF-1274</strain>
        <strain evidence="22 24">EXF-1277</strain>
    </source>
</reference>
<dbReference type="Gene3D" id="1.20.120.1630">
    <property type="match status" value="1"/>
</dbReference>
<dbReference type="PANTHER" id="PTHR21257">
    <property type="entry name" value="DELTA(14)-STEROL REDUCTASE"/>
    <property type="match status" value="1"/>
</dbReference>
<feature type="transmembrane region" description="Helical" evidence="21">
    <location>
        <begin position="180"/>
        <end position="202"/>
    </location>
</feature>
<keyword evidence="16" id="KW-0753">Steroid metabolism</keyword>
<evidence type="ECO:0000256" key="9">
    <source>
        <dbReference type="ARBA" id="ARBA00022955"/>
    </source>
</evidence>
<dbReference type="GO" id="GO:0032259">
    <property type="term" value="P:methylation"/>
    <property type="evidence" value="ECO:0007669"/>
    <property type="project" value="UniProtKB-KW"/>
</dbReference>
<evidence type="ECO:0000256" key="20">
    <source>
        <dbReference type="SAM" id="MobiDB-lite"/>
    </source>
</evidence>
<dbReference type="AlphaFoldDB" id="A0AB38MUK4"/>
<dbReference type="PROSITE" id="PS51585">
    <property type="entry name" value="SAM_MT_TPMT"/>
    <property type="match status" value="1"/>
</dbReference>
<dbReference type="SUPFAM" id="SSF53335">
    <property type="entry name" value="S-adenosyl-L-methionine-dependent methyltransferases"/>
    <property type="match status" value="1"/>
</dbReference>
<accession>A0AB38MUK4</accession>
<protein>
    <recommendedName>
        <fullName evidence="18">Delta(24(24(1)))-sterol reductase</fullName>
        <ecNumber evidence="18">1.3.1.71</ecNumber>
    </recommendedName>
</protein>
<comment type="subcellular location">
    <subcellularLocation>
        <location evidence="1">Membrane</location>
        <topology evidence="1">Multi-pass membrane protein</topology>
    </subcellularLocation>
</comment>
<keyword evidence="6" id="KW-0949">S-adenosyl-L-methionine</keyword>
<keyword evidence="12" id="KW-0756">Sterol biosynthesis</keyword>
<evidence type="ECO:0000256" key="14">
    <source>
        <dbReference type="ARBA" id="ARBA00023136"/>
    </source>
</evidence>
<evidence type="ECO:0000313" key="24">
    <source>
        <dbReference type="Proteomes" id="UP000305362"/>
    </source>
</evidence>
<evidence type="ECO:0000256" key="11">
    <source>
        <dbReference type="ARBA" id="ARBA00023002"/>
    </source>
</evidence>
<evidence type="ECO:0000256" key="12">
    <source>
        <dbReference type="ARBA" id="ARBA00023011"/>
    </source>
</evidence>
<keyword evidence="5" id="KW-0808">Transferase</keyword>
<dbReference type="Proteomes" id="UP000305362">
    <property type="component" value="Unassembled WGS sequence"/>
</dbReference>
<dbReference type="EC" id="1.3.1.71" evidence="18"/>